<keyword evidence="3" id="KW-1185">Reference proteome</keyword>
<keyword evidence="1" id="KW-0812">Transmembrane</keyword>
<feature type="transmembrane region" description="Helical" evidence="1">
    <location>
        <begin position="15"/>
        <end position="38"/>
    </location>
</feature>
<evidence type="ECO:0000256" key="1">
    <source>
        <dbReference type="SAM" id="Phobius"/>
    </source>
</evidence>
<name>A0ABS3HTA6_9ENTE</name>
<feature type="transmembrane region" description="Helical" evidence="1">
    <location>
        <begin position="44"/>
        <end position="65"/>
    </location>
</feature>
<accession>A0ABS3HTA6</accession>
<organism evidence="2 3">
    <name type="scientific">Candidatus Vagococcus giribetii</name>
    <dbReference type="NCBI Taxonomy" id="2230876"/>
    <lineage>
        <taxon>Bacteria</taxon>
        <taxon>Bacillati</taxon>
        <taxon>Bacillota</taxon>
        <taxon>Bacilli</taxon>
        <taxon>Lactobacillales</taxon>
        <taxon>Enterococcaceae</taxon>
        <taxon>Vagococcus</taxon>
    </lineage>
</organism>
<comment type="caution">
    <text evidence="2">The sequence shown here is derived from an EMBL/GenBank/DDBJ whole genome shotgun (WGS) entry which is preliminary data.</text>
</comment>
<evidence type="ECO:0000313" key="3">
    <source>
        <dbReference type="Proteomes" id="UP000664857"/>
    </source>
</evidence>
<keyword evidence="1" id="KW-1133">Transmembrane helix</keyword>
<evidence type="ECO:0000313" key="2">
    <source>
        <dbReference type="EMBL" id="MBO0476984.1"/>
    </source>
</evidence>
<dbReference type="EMBL" id="JAFLVX010000019">
    <property type="protein sequence ID" value="MBO0476984.1"/>
    <property type="molecule type" value="Genomic_DNA"/>
</dbReference>
<gene>
    <name evidence="2" type="ORF">DOK76_07875</name>
</gene>
<sequence>MEDKIKAWLKTENKWLVVFLILIGFELGDILNDFILTVFNIDSFIISLIVGTSSLILPFFLGFLWHEKINK</sequence>
<keyword evidence="1" id="KW-0472">Membrane</keyword>
<protein>
    <submittedName>
        <fullName evidence="2">Uncharacterized protein</fullName>
    </submittedName>
</protein>
<dbReference type="RefSeq" id="WP_206966542.1">
    <property type="nucleotide sequence ID" value="NZ_JAFLVX010000019.1"/>
</dbReference>
<proteinExistence type="predicted"/>
<reference evidence="2 3" key="1">
    <citation type="submission" date="2021-03" db="EMBL/GenBank/DDBJ databases">
        <title>Enterococcal diversity collection.</title>
        <authorList>
            <person name="Gilmore M.S."/>
            <person name="Schwartzman J."/>
            <person name="Van Tyne D."/>
            <person name="Martin M."/>
            <person name="Earl A.M."/>
            <person name="Manson A.L."/>
            <person name="Straub T."/>
            <person name="Salamzade R."/>
            <person name="Saavedra J."/>
            <person name="Lebreton F."/>
            <person name="Prichula J."/>
            <person name="Schaufler K."/>
            <person name="Gaca A."/>
            <person name="Sgardioli B."/>
            <person name="Wagenaar J."/>
            <person name="Strong T."/>
        </authorList>
    </citation>
    <scope>NUCLEOTIDE SEQUENCE [LARGE SCALE GENOMIC DNA]</scope>
    <source>
        <strain evidence="2 3">DIV0080</strain>
    </source>
</reference>
<dbReference type="Proteomes" id="UP000664857">
    <property type="component" value="Unassembled WGS sequence"/>
</dbReference>